<dbReference type="Proteomes" id="UP001596106">
    <property type="component" value="Unassembled WGS sequence"/>
</dbReference>
<reference evidence="3" key="1">
    <citation type="journal article" date="2019" name="Int. J. Syst. Evol. Microbiol.">
        <title>The Global Catalogue of Microorganisms (GCM) 10K type strain sequencing project: providing services to taxonomists for standard genome sequencing and annotation.</title>
        <authorList>
            <consortium name="The Broad Institute Genomics Platform"/>
            <consortium name="The Broad Institute Genome Sequencing Center for Infectious Disease"/>
            <person name="Wu L."/>
            <person name="Ma J."/>
        </authorList>
    </citation>
    <scope>NUCLEOTIDE SEQUENCE [LARGE SCALE GENOMIC DNA]</scope>
    <source>
        <strain evidence="3">CCUG 55250</strain>
    </source>
</reference>
<dbReference type="EMBL" id="JBHSMA010000001">
    <property type="protein sequence ID" value="MFC5407807.1"/>
    <property type="molecule type" value="Genomic_DNA"/>
</dbReference>
<comment type="caution">
    <text evidence="2">The sequence shown here is derived from an EMBL/GenBank/DDBJ whole genome shotgun (WGS) entry which is preliminary data.</text>
</comment>
<dbReference type="PANTHER" id="PTHR42754:SF1">
    <property type="entry name" value="LIPOPROTEIN"/>
    <property type="match status" value="1"/>
</dbReference>
<proteinExistence type="predicted"/>
<organism evidence="2 3">
    <name type="scientific">Larkinella bovis</name>
    <dbReference type="NCBI Taxonomy" id="683041"/>
    <lineage>
        <taxon>Bacteria</taxon>
        <taxon>Pseudomonadati</taxon>
        <taxon>Bacteroidota</taxon>
        <taxon>Cytophagia</taxon>
        <taxon>Cytophagales</taxon>
        <taxon>Spirosomataceae</taxon>
        <taxon>Larkinella</taxon>
    </lineage>
</organism>
<dbReference type="Pfam" id="PF05345">
    <property type="entry name" value="He_PIG"/>
    <property type="match status" value="1"/>
</dbReference>
<dbReference type="SMART" id="SM00736">
    <property type="entry name" value="CADG"/>
    <property type="match status" value="1"/>
</dbReference>
<dbReference type="Gene3D" id="2.60.40.10">
    <property type="entry name" value="Immunoglobulins"/>
    <property type="match status" value="1"/>
</dbReference>
<gene>
    <name evidence="2" type="ORF">ACFPMF_00700</name>
</gene>
<evidence type="ECO:0000313" key="3">
    <source>
        <dbReference type="Proteomes" id="UP001596106"/>
    </source>
</evidence>
<dbReference type="InterPro" id="IPR015919">
    <property type="entry name" value="Cadherin-like_sf"/>
</dbReference>
<sequence length="937" mass="99664">MTTSLLHLRTGLARYLFGFFLLTSTTLIAQTPTKLWDKSLGGSHGDDGRVLLKLPDGGYLVGGYSLSSPHEPGEKSAEHMGGGDFWVIRYRADHTKLWDKTYGGLLRDYLMNIVAAPDGGFLLGGESNSDPLEGKKQAPAYGFGDFWVVKIDGDGNYQWDQSYGGSKRDILTAMVVTPQQDGYLLGGNTGEDYRVIRIDLKGKLQWEKTYGGSGTDYLSAMAPTPDGNVLLAGHSNSPQSEDKEAEHYGGGDYWLVKIDLDGTKLWDKALGGTSSDNCNALIATSDGGFLLGGSSFSNSSSTKSEPPLGHFDFWIVKLDGQGNRVWDRTLGGGGYDECRTLLETPEGGYLIAGSSASDQSPTKSENSRGESDYWLVKLAADGQVQWDKTLGSNSDESVSAVLQRQSDEFLLLGYSESYSGGDKEAEFWGASDAWLVAVKVPSCTNPTITMTSNVTTLPILQNTPGVSLAITGCESGTIRWAGPNGVSGTTPLIPVSTTAIGSLVYSATCTVGSCTGSASTTLTVAAPWVNASLDGYIYGADCASFRGWAWDRNKPNAAVSIDILEGPNVIATLSADGFRQDLQTAGKGNGKHAFSFTIPPALKDNVPHTLYARVSGSSFLLKDSPKAIVCQSSGSPGNRAPVPPASSVINTPLAAQVGVPFSTTLAAFTDPDGDALTYHLSGLPDGLSIQAGTRVLSGTPTQAGTFLLAYAATDTKNATNSVSFPLTVHPAQTTTVTGSFEGYLDKVECGTIRGWVWDRNKPNSPVTVEFYSKTEGGLETVWGSTVANIYRDDLKKAGKGNGSHGYSFAVPNGLKDGRRRVMYGRVQGSSYTLKDSGKPLTCGSPARLSAEADSELQVRVLGNPVSDQLTVEIRGMENQSVRLQLTDASGRLINQRQIEGAKPVEQQTFIVREQPAGLLLLRVSSGLKSLTLKVLKQ</sequence>
<accession>A0ABW0I5N0</accession>
<dbReference type="SUPFAM" id="SSF101898">
    <property type="entry name" value="NHL repeat"/>
    <property type="match status" value="1"/>
</dbReference>
<dbReference type="PANTHER" id="PTHR42754">
    <property type="entry name" value="ENDOGLUCANASE"/>
    <property type="match status" value="1"/>
</dbReference>
<keyword evidence="3" id="KW-1185">Reference proteome</keyword>
<dbReference type="SUPFAM" id="SSF49313">
    <property type="entry name" value="Cadherin-like"/>
    <property type="match status" value="1"/>
</dbReference>
<evidence type="ECO:0000313" key="2">
    <source>
        <dbReference type="EMBL" id="MFC5407807.1"/>
    </source>
</evidence>
<dbReference type="RefSeq" id="WP_379840494.1">
    <property type="nucleotide sequence ID" value="NZ_JBHSMA010000001.1"/>
</dbReference>
<dbReference type="InterPro" id="IPR006644">
    <property type="entry name" value="Cadg"/>
</dbReference>
<dbReference type="Gene3D" id="2.80.10.50">
    <property type="match status" value="1"/>
</dbReference>
<name>A0ABW0I5N0_9BACT</name>
<evidence type="ECO:0000259" key="1">
    <source>
        <dbReference type="SMART" id="SM00736"/>
    </source>
</evidence>
<feature type="domain" description="Dystroglycan-type cadherin-like" evidence="1">
    <location>
        <begin position="648"/>
        <end position="735"/>
    </location>
</feature>
<dbReference type="InterPro" id="IPR013783">
    <property type="entry name" value="Ig-like_fold"/>
</dbReference>
<protein>
    <submittedName>
        <fullName evidence="2">Ig domain-containing protein</fullName>
    </submittedName>
</protein>